<proteinExistence type="inferred from homology"/>
<dbReference type="RefSeq" id="WP_280661839.1">
    <property type="nucleotide sequence ID" value="NZ_CP120374.1"/>
</dbReference>
<dbReference type="Proteomes" id="UP001229355">
    <property type="component" value="Chromosome 2"/>
</dbReference>
<dbReference type="PANTHER" id="PTHR30537:SF26">
    <property type="entry name" value="GLYCINE CLEAVAGE SYSTEM TRANSCRIPTIONAL ACTIVATOR"/>
    <property type="match status" value="1"/>
</dbReference>
<dbReference type="EMBL" id="CP120374">
    <property type="protein sequence ID" value="WEX89868.1"/>
    <property type="molecule type" value="Genomic_DNA"/>
</dbReference>
<dbReference type="InterPro" id="IPR005119">
    <property type="entry name" value="LysR_subst-bd"/>
</dbReference>
<evidence type="ECO:0000313" key="6">
    <source>
        <dbReference type="EMBL" id="WEX89868.1"/>
    </source>
</evidence>
<dbReference type="InterPro" id="IPR000847">
    <property type="entry name" value="LysR_HTH_N"/>
</dbReference>
<evidence type="ECO:0000313" key="7">
    <source>
        <dbReference type="Proteomes" id="UP001229355"/>
    </source>
</evidence>
<sequence>MTGGKSPYKFAPLNALRMFESSARYLNFRLAAEELGVTQGAVAQQVRALEEHLEVKLFDRLPRGLDLTESGRRYLKPVQRALSLISDATEELRPSKTTLTVSVTPSFATKWLIPRLNGFSKTNADLEVQVLAANAFANFQSDGVDIAVRHTKPPLGPGLRGELLFPTTLIAVCKPALVDDIPIRTAADLTRHVLLHDAHGMWPVFLERAGVHADAKSIRSLKFSHTSLAIDAAIAGQGVALASDALVQDDIAAGRLCSPLDIKLRDDLGFYIVYPRASRKPDQVRRLRDWLLGHAARRR</sequence>
<evidence type="ECO:0000259" key="5">
    <source>
        <dbReference type="PROSITE" id="PS50931"/>
    </source>
</evidence>
<dbReference type="InterPro" id="IPR036388">
    <property type="entry name" value="WH-like_DNA-bd_sf"/>
</dbReference>
<dbReference type="CDD" id="cd08432">
    <property type="entry name" value="PBP2_GcdR_TrpI_HvrB_AmpR_like"/>
    <property type="match status" value="1"/>
</dbReference>
<evidence type="ECO:0000256" key="4">
    <source>
        <dbReference type="ARBA" id="ARBA00023163"/>
    </source>
</evidence>
<evidence type="ECO:0000256" key="3">
    <source>
        <dbReference type="ARBA" id="ARBA00023125"/>
    </source>
</evidence>
<feature type="domain" description="HTH lysR-type" evidence="5">
    <location>
        <begin position="13"/>
        <end position="68"/>
    </location>
</feature>
<keyword evidence="3" id="KW-0238">DNA-binding</keyword>
<dbReference type="PRINTS" id="PR00039">
    <property type="entry name" value="HTHLYSR"/>
</dbReference>
<dbReference type="Gene3D" id="3.40.190.10">
    <property type="entry name" value="Periplasmic binding protein-like II"/>
    <property type="match status" value="2"/>
</dbReference>
<gene>
    <name evidence="6" type="primary">gcvA</name>
    <name evidence="6" type="ORF">PZN02_005196</name>
</gene>
<keyword evidence="7" id="KW-1185">Reference proteome</keyword>
<organism evidence="6 7">
    <name type="scientific">Sinorhizobium garamanticum</name>
    <dbReference type="NCBI Taxonomy" id="680247"/>
    <lineage>
        <taxon>Bacteria</taxon>
        <taxon>Pseudomonadati</taxon>
        <taxon>Pseudomonadota</taxon>
        <taxon>Alphaproteobacteria</taxon>
        <taxon>Hyphomicrobiales</taxon>
        <taxon>Rhizobiaceae</taxon>
        <taxon>Sinorhizobium/Ensifer group</taxon>
        <taxon>Sinorhizobium</taxon>
    </lineage>
</organism>
<comment type="similarity">
    <text evidence="1">Belongs to the LysR transcriptional regulatory family.</text>
</comment>
<keyword evidence="2" id="KW-0805">Transcription regulation</keyword>
<dbReference type="InterPro" id="IPR058163">
    <property type="entry name" value="LysR-type_TF_proteobact-type"/>
</dbReference>
<name>A0ABY8DG38_9HYPH</name>
<reference evidence="6 7" key="1">
    <citation type="submission" date="2023-03" db="EMBL/GenBank/DDBJ databases">
        <authorList>
            <person name="Kaur S."/>
            <person name="Espinosa-Saiz D."/>
            <person name="Velazquez E."/>
            <person name="Menendez E."/>
            <person name="diCenzo G.C."/>
        </authorList>
    </citation>
    <scope>NUCLEOTIDE SEQUENCE [LARGE SCALE GENOMIC DNA]</scope>
    <source>
        <strain evidence="6 7">LMG 24692</strain>
    </source>
</reference>
<keyword evidence="4" id="KW-0804">Transcription</keyword>
<evidence type="ECO:0000256" key="2">
    <source>
        <dbReference type="ARBA" id="ARBA00023015"/>
    </source>
</evidence>
<dbReference type="InterPro" id="IPR036390">
    <property type="entry name" value="WH_DNA-bd_sf"/>
</dbReference>
<protein>
    <submittedName>
        <fullName evidence="6">Transcriptional regulator GcvA</fullName>
    </submittedName>
</protein>
<dbReference type="SUPFAM" id="SSF46785">
    <property type="entry name" value="Winged helix' DNA-binding domain"/>
    <property type="match status" value="1"/>
</dbReference>
<dbReference type="Gene3D" id="1.10.10.10">
    <property type="entry name" value="Winged helix-like DNA-binding domain superfamily/Winged helix DNA-binding domain"/>
    <property type="match status" value="1"/>
</dbReference>
<dbReference type="PROSITE" id="PS50931">
    <property type="entry name" value="HTH_LYSR"/>
    <property type="match status" value="1"/>
</dbReference>
<dbReference type="PANTHER" id="PTHR30537">
    <property type="entry name" value="HTH-TYPE TRANSCRIPTIONAL REGULATOR"/>
    <property type="match status" value="1"/>
</dbReference>
<dbReference type="Pfam" id="PF00126">
    <property type="entry name" value="HTH_1"/>
    <property type="match status" value="1"/>
</dbReference>
<dbReference type="Pfam" id="PF03466">
    <property type="entry name" value="LysR_substrate"/>
    <property type="match status" value="1"/>
</dbReference>
<evidence type="ECO:0000256" key="1">
    <source>
        <dbReference type="ARBA" id="ARBA00009437"/>
    </source>
</evidence>
<accession>A0ABY8DG38</accession>
<dbReference type="SUPFAM" id="SSF53850">
    <property type="entry name" value="Periplasmic binding protein-like II"/>
    <property type="match status" value="1"/>
</dbReference>
<dbReference type="NCBIfam" id="NF008352">
    <property type="entry name" value="PRK11139.1"/>
    <property type="match status" value="1"/>
</dbReference>